<accession>A0ACB6RUH4</accession>
<organism evidence="1 2">
    <name type="scientific">Macroventuria anomochaeta</name>
    <dbReference type="NCBI Taxonomy" id="301207"/>
    <lineage>
        <taxon>Eukaryota</taxon>
        <taxon>Fungi</taxon>
        <taxon>Dikarya</taxon>
        <taxon>Ascomycota</taxon>
        <taxon>Pezizomycotina</taxon>
        <taxon>Dothideomycetes</taxon>
        <taxon>Pleosporomycetidae</taxon>
        <taxon>Pleosporales</taxon>
        <taxon>Pleosporineae</taxon>
        <taxon>Didymellaceae</taxon>
        <taxon>Macroventuria</taxon>
    </lineage>
</organism>
<proteinExistence type="predicted"/>
<evidence type="ECO:0000313" key="1">
    <source>
        <dbReference type="EMBL" id="KAF2625571.1"/>
    </source>
</evidence>
<dbReference type="EMBL" id="MU006725">
    <property type="protein sequence ID" value="KAF2625571.1"/>
    <property type="molecule type" value="Genomic_DNA"/>
</dbReference>
<reference evidence="1" key="1">
    <citation type="journal article" date="2020" name="Stud. Mycol.">
        <title>101 Dothideomycetes genomes: a test case for predicting lifestyles and emergence of pathogens.</title>
        <authorList>
            <person name="Haridas S."/>
            <person name="Albert R."/>
            <person name="Binder M."/>
            <person name="Bloem J."/>
            <person name="Labutti K."/>
            <person name="Salamov A."/>
            <person name="Andreopoulos B."/>
            <person name="Baker S."/>
            <person name="Barry K."/>
            <person name="Bills G."/>
            <person name="Bluhm B."/>
            <person name="Cannon C."/>
            <person name="Castanera R."/>
            <person name="Culley D."/>
            <person name="Daum C."/>
            <person name="Ezra D."/>
            <person name="Gonzalez J."/>
            <person name="Henrissat B."/>
            <person name="Kuo A."/>
            <person name="Liang C."/>
            <person name="Lipzen A."/>
            <person name="Lutzoni F."/>
            <person name="Magnuson J."/>
            <person name="Mondo S."/>
            <person name="Nolan M."/>
            <person name="Ohm R."/>
            <person name="Pangilinan J."/>
            <person name="Park H.-J."/>
            <person name="Ramirez L."/>
            <person name="Alfaro M."/>
            <person name="Sun H."/>
            <person name="Tritt A."/>
            <person name="Yoshinaga Y."/>
            <person name="Zwiers L.-H."/>
            <person name="Turgeon B."/>
            <person name="Goodwin S."/>
            <person name="Spatafora J."/>
            <person name="Crous P."/>
            <person name="Grigoriev I."/>
        </authorList>
    </citation>
    <scope>NUCLEOTIDE SEQUENCE</scope>
    <source>
        <strain evidence="1">CBS 525.71</strain>
    </source>
</reference>
<gene>
    <name evidence="1" type="ORF">BU25DRAFT_115952</name>
</gene>
<protein>
    <submittedName>
        <fullName evidence="1">Uncharacterized protein</fullName>
    </submittedName>
</protein>
<sequence length="330" mass="38289">MDLNDYGQMATVYSRADVSRLLHEYRVKPDPYYKSRDSNKRFGSEVLHSRTVFNLCGIDPGWSSRKGTMTMAEYHYNFSGRKATRRHRAFSHLIESSLAPITRDVWVTDFMRLCKLSSDYLAGSDLIWFRKIILQSRVSRFILQGNDQSLEWVAQGLRSPDGAPLLNTLRRGHCGLLKDIFDGHDLIDHELGGRFLSALRLLNIDIETCMSGELAHFLNYTHSLDGCLDRYISFQQAEDGRYTLDWDWTYNTEAPGYLAVSEFSALTTDHTYDRSSVSIVRSEATLNSKDLPFQDPYATVNRLHFRRKRKVYEDRTRRQECRKLPGSWIE</sequence>
<name>A0ACB6RUH4_9PLEO</name>
<keyword evidence="2" id="KW-1185">Reference proteome</keyword>
<dbReference type="Proteomes" id="UP000799754">
    <property type="component" value="Unassembled WGS sequence"/>
</dbReference>
<evidence type="ECO:0000313" key="2">
    <source>
        <dbReference type="Proteomes" id="UP000799754"/>
    </source>
</evidence>
<comment type="caution">
    <text evidence="1">The sequence shown here is derived from an EMBL/GenBank/DDBJ whole genome shotgun (WGS) entry which is preliminary data.</text>
</comment>